<dbReference type="GO" id="GO:0009254">
    <property type="term" value="P:peptidoglycan turnover"/>
    <property type="evidence" value="ECO:0007669"/>
    <property type="project" value="UniProtKB-UniRule"/>
</dbReference>
<dbReference type="GO" id="GO:0016773">
    <property type="term" value="F:phosphotransferase activity, alcohol group as acceptor"/>
    <property type="evidence" value="ECO:0007669"/>
    <property type="project" value="UniProtKB-UniRule"/>
</dbReference>
<dbReference type="NCBIfam" id="NF007139">
    <property type="entry name" value="PRK09585.1-3"/>
    <property type="match status" value="1"/>
</dbReference>
<keyword evidence="3" id="KW-1185">Reference proteome</keyword>
<reference evidence="3" key="1">
    <citation type="submission" date="2014-12" db="EMBL/GenBank/DDBJ databases">
        <title>Complete genome sequence of a multi-drug resistant Klebsiella pneumoniae.</title>
        <authorList>
            <person name="Hua X."/>
            <person name="Chen Q."/>
            <person name="Li X."/>
            <person name="Feng Y."/>
            <person name="Ruan Z."/>
            <person name="Yu Y."/>
        </authorList>
    </citation>
    <scope>NUCLEOTIDE SEQUENCE [LARGE SCALE GENOMIC DNA]</scope>
    <source>
        <strain evidence="3">5.12</strain>
    </source>
</reference>
<dbReference type="CDD" id="cd24050">
    <property type="entry name" value="ASKHA_NBD_ANMK"/>
    <property type="match status" value="1"/>
</dbReference>
<keyword evidence="1" id="KW-0067">ATP-binding</keyword>
<dbReference type="GO" id="GO:0005524">
    <property type="term" value="F:ATP binding"/>
    <property type="evidence" value="ECO:0007669"/>
    <property type="project" value="UniProtKB-UniRule"/>
</dbReference>
<dbReference type="Proteomes" id="UP000219285">
    <property type="component" value="Chromosome"/>
</dbReference>
<reference evidence="2 3" key="2">
    <citation type="submission" date="2020-04" db="EMBL/GenBank/DDBJ databases">
        <title>Complete genome sequence of Alteromonas pelagimontana 5.12T.</title>
        <authorList>
            <person name="Sinha R.K."/>
            <person name="Krishnan K.P."/>
            <person name="Kurian J.P."/>
        </authorList>
    </citation>
    <scope>NUCLEOTIDE SEQUENCE [LARGE SCALE GENOMIC DNA]</scope>
    <source>
        <strain evidence="2 3">5.12</strain>
    </source>
</reference>
<dbReference type="Pfam" id="PF03702">
    <property type="entry name" value="AnmK"/>
    <property type="match status" value="1"/>
</dbReference>
<dbReference type="SUPFAM" id="SSF53067">
    <property type="entry name" value="Actin-like ATPase domain"/>
    <property type="match status" value="1"/>
</dbReference>
<proteinExistence type="inferred from homology"/>
<dbReference type="InterPro" id="IPR005338">
    <property type="entry name" value="Anhydro_N_Ac-Mur_kinase"/>
</dbReference>
<dbReference type="GO" id="GO:0097175">
    <property type="term" value="P:1,6-anhydro-N-acetyl-beta-muramic acid catabolic process"/>
    <property type="evidence" value="ECO:0007669"/>
    <property type="project" value="UniProtKB-UniRule"/>
</dbReference>
<dbReference type="HAMAP" id="MF_01270">
    <property type="entry name" value="AnhMurNAc_kinase"/>
    <property type="match status" value="1"/>
</dbReference>
<dbReference type="OrthoDB" id="9763949at2"/>
<dbReference type="PANTHER" id="PTHR30605:SF0">
    <property type="entry name" value="ANHYDRO-N-ACETYLMURAMIC ACID KINASE"/>
    <property type="match status" value="1"/>
</dbReference>
<gene>
    <name evidence="1" type="primary">anmK</name>
    <name evidence="2" type="ORF">CA267_004640</name>
</gene>
<organism evidence="2 3">
    <name type="scientific">Alteromonas pelagimontana</name>
    <dbReference type="NCBI Taxonomy" id="1858656"/>
    <lineage>
        <taxon>Bacteria</taxon>
        <taxon>Pseudomonadati</taxon>
        <taxon>Pseudomonadota</taxon>
        <taxon>Gammaproteobacteria</taxon>
        <taxon>Alteromonadales</taxon>
        <taxon>Alteromonadaceae</taxon>
        <taxon>Alteromonas/Salinimonas group</taxon>
        <taxon>Alteromonas</taxon>
    </lineage>
</organism>
<dbReference type="AlphaFoldDB" id="A0A6M4MDA6"/>
<protein>
    <recommendedName>
        <fullName evidence="1">Anhydro-N-acetylmuramic acid kinase</fullName>
        <ecNumber evidence="1">2.7.1.170</ecNumber>
    </recommendedName>
    <alternativeName>
        <fullName evidence="1">AnhMurNAc kinase</fullName>
    </alternativeName>
</protein>
<feature type="binding site" evidence="1">
    <location>
        <begin position="10"/>
        <end position="17"/>
    </location>
    <ligand>
        <name>ATP</name>
        <dbReference type="ChEBI" id="CHEBI:30616"/>
    </ligand>
</feature>
<comment type="similarity">
    <text evidence="1">Belongs to the anhydro-N-acetylmuramic acid kinase family.</text>
</comment>
<sequence length="374" mass="39637">MAYFIGLMSGTSMDGVDAVLCDICADHINTIAAASVAFDEGLLATLHQLCAHSANEVNLMGQADRDIAYAFHQAVEAVLKTSGIKSSDIVALGSHGQTIRHFPTGLPQQNGFATPGFTLQIGDPHTLAVLSSIDVVADFRRKDIALGGQGAPLVPAFHRAVFGGDVGRAVVNIGGIANISVLPADTNAPIIGFDTGPGNTLMDVWCRKHTGNSYDADGAWAASGVVHAQLLSQMLEDKYFALPYPKSTGREYFHSGWLYQFPLVHQLSPQDVQATLLALTTHSICNAINLFPSLSEVYICGGGAFNLHLMQTLRETLLNVTVSSTDTLGLHPQHVEGAAFAWLAWAFVNRHPGNVPSVTGASREAVLGTLTPAQ</sequence>
<dbReference type="InterPro" id="IPR043129">
    <property type="entry name" value="ATPase_NBD"/>
</dbReference>
<dbReference type="EMBL" id="CP052766">
    <property type="protein sequence ID" value="QJR80116.1"/>
    <property type="molecule type" value="Genomic_DNA"/>
</dbReference>
<accession>A0A6M4MDA6</accession>
<dbReference type="GO" id="GO:0006040">
    <property type="term" value="P:amino sugar metabolic process"/>
    <property type="evidence" value="ECO:0007669"/>
    <property type="project" value="InterPro"/>
</dbReference>
<dbReference type="KEGG" id="apel:CA267_004640"/>
<comment type="catalytic activity">
    <reaction evidence="1">
        <text>1,6-anhydro-N-acetyl-beta-muramate + ATP + H2O = N-acetyl-D-muramate 6-phosphate + ADP + H(+)</text>
        <dbReference type="Rhea" id="RHEA:24952"/>
        <dbReference type="ChEBI" id="CHEBI:15377"/>
        <dbReference type="ChEBI" id="CHEBI:15378"/>
        <dbReference type="ChEBI" id="CHEBI:30616"/>
        <dbReference type="ChEBI" id="CHEBI:58690"/>
        <dbReference type="ChEBI" id="CHEBI:58722"/>
        <dbReference type="ChEBI" id="CHEBI:456216"/>
        <dbReference type="EC" id="2.7.1.170"/>
    </reaction>
</comment>
<keyword evidence="1" id="KW-0119">Carbohydrate metabolism</keyword>
<dbReference type="EC" id="2.7.1.170" evidence="1"/>
<dbReference type="RefSeq" id="WP_075608569.1">
    <property type="nucleotide sequence ID" value="NZ_CP052766.1"/>
</dbReference>
<name>A0A6M4MDA6_9ALTE</name>
<evidence type="ECO:0000313" key="2">
    <source>
        <dbReference type="EMBL" id="QJR80116.1"/>
    </source>
</evidence>
<comment type="function">
    <text evidence="1">Catalyzes the specific phosphorylation of 1,6-anhydro-N-acetylmuramic acid (anhMurNAc) with the simultaneous cleavage of the 1,6-anhydro ring, generating MurNAc-6-P. Is required for the utilization of anhMurNAc either imported from the medium or derived from its own cell wall murein, and thus plays a role in cell wall recycling.</text>
</comment>
<keyword evidence="1 2" id="KW-0808">Transferase</keyword>
<evidence type="ECO:0000256" key="1">
    <source>
        <dbReference type="HAMAP-Rule" id="MF_01270"/>
    </source>
</evidence>
<dbReference type="PANTHER" id="PTHR30605">
    <property type="entry name" value="ANHYDRO-N-ACETYLMURAMIC ACID KINASE"/>
    <property type="match status" value="1"/>
</dbReference>
<comment type="pathway">
    <text evidence="1">Amino-sugar metabolism; 1,6-anhydro-N-acetylmuramate degradation.</text>
</comment>
<keyword evidence="1 2" id="KW-0418">Kinase</keyword>
<dbReference type="GO" id="GO:0016301">
    <property type="term" value="F:kinase activity"/>
    <property type="evidence" value="ECO:0007669"/>
    <property type="project" value="UniProtKB-KW"/>
</dbReference>
<dbReference type="Gene3D" id="3.30.420.40">
    <property type="match status" value="2"/>
</dbReference>
<evidence type="ECO:0000313" key="3">
    <source>
        <dbReference type="Proteomes" id="UP000219285"/>
    </source>
</evidence>
<dbReference type="UniPathway" id="UPA00544"/>
<comment type="pathway">
    <text evidence="1">Cell wall biogenesis; peptidoglycan recycling.</text>
</comment>
<keyword evidence="1" id="KW-0547">Nucleotide-binding</keyword>
<dbReference type="UniPathway" id="UPA00343"/>